<name>A0A7H0DGV2_9ASTE</name>
<dbReference type="GO" id="GO:0016020">
    <property type="term" value="C:membrane"/>
    <property type="evidence" value="ECO:0007669"/>
    <property type="project" value="UniProtKB-SubCell"/>
</dbReference>
<protein>
    <submittedName>
        <fullName evidence="10">Chloroplast envelope membrane protein</fullName>
    </submittedName>
</protein>
<evidence type="ECO:0000256" key="9">
    <source>
        <dbReference type="SAM" id="Phobius"/>
    </source>
</evidence>
<feature type="transmembrane region" description="Helical" evidence="9">
    <location>
        <begin position="12"/>
        <end position="28"/>
    </location>
</feature>
<evidence type="ECO:0000256" key="4">
    <source>
        <dbReference type="ARBA" id="ARBA00022781"/>
    </source>
</evidence>
<dbReference type="Pfam" id="PF03040">
    <property type="entry name" value="CemA"/>
    <property type="match status" value="1"/>
</dbReference>
<keyword evidence="3 9" id="KW-0812">Transmembrane</keyword>
<dbReference type="GeneID" id="62631228"/>
<accession>A0A7H0DGV2</accession>
<proteinExistence type="inferred from homology"/>
<evidence type="ECO:0000256" key="8">
    <source>
        <dbReference type="ARBA" id="ARBA00043980"/>
    </source>
</evidence>
<organism evidence="10">
    <name type="scientific">Cuscuta approximata</name>
    <dbReference type="NCBI Taxonomy" id="184478"/>
    <lineage>
        <taxon>Eukaryota</taxon>
        <taxon>Viridiplantae</taxon>
        <taxon>Streptophyta</taxon>
        <taxon>Embryophyta</taxon>
        <taxon>Tracheophyta</taxon>
        <taxon>Spermatophyta</taxon>
        <taxon>Magnoliopsida</taxon>
        <taxon>eudicotyledons</taxon>
        <taxon>Gunneridae</taxon>
        <taxon>Pentapetalae</taxon>
        <taxon>asterids</taxon>
        <taxon>lamiids</taxon>
        <taxon>Solanales</taxon>
        <taxon>Convolvulaceae</taxon>
        <taxon>Cuscuteae</taxon>
        <taxon>Cuscuta</taxon>
        <taxon>Cuscuta subgen. Cuscuta</taxon>
    </lineage>
</organism>
<keyword evidence="10" id="KW-0934">Plastid</keyword>
<gene>
    <name evidence="10" type="primary">cemA</name>
</gene>
<sequence>MKNQNKVFTPLLYLAFVVFLPWWIYFLLNKCLGSWITNWWTTRQSESFLNNINEKSLLEKFIEFEEFLLLDEIVKKDVETHPQEFIIGIHKQAIQLIKIQNNSDIHLIFRLATNLICFFILSVSAISRNENLSILNSWAREFLYNLSDTIKVFCILLLTDLCIGFHSPRGWEFIITFISKDLVFCDNDLIISGLVCTFPVILDTIFKYWVFRYLNRVSPSLVVLYHSLNE</sequence>
<keyword evidence="5 9" id="KW-1133">Transmembrane helix</keyword>
<reference evidence="10" key="1">
    <citation type="journal article" date="2020" name="Bot. J. Linn. Soc.">
        <title>Reconstructing plastome evolution across the phylogenetic backbone of the parasitic plant genus Cuscuta (Convolvulaceae).</title>
        <authorList>
            <person name="Banerjee A."/>
            <person name="Stefanovic S."/>
        </authorList>
    </citation>
    <scope>NUCLEOTIDE SEQUENCE</scope>
</reference>
<dbReference type="RefSeq" id="YP_009994441.1">
    <property type="nucleotide sequence ID" value="NC_052871.1"/>
</dbReference>
<dbReference type="AlphaFoldDB" id="A0A7H0DGV2"/>
<keyword evidence="7 9" id="KW-0472">Membrane</keyword>
<dbReference type="PANTHER" id="PTHR33650:SF2">
    <property type="entry name" value="CHLOROPLAST ENVELOPE MEMBRANE PROTEIN"/>
    <property type="match status" value="1"/>
</dbReference>
<dbReference type="InterPro" id="IPR004282">
    <property type="entry name" value="CemA"/>
</dbReference>
<dbReference type="EMBL" id="MN464180">
    <property type="protein sequence ID" value="QNP08562.1"/>
    <property type="molecule type" value="Genomic_DNA"/>
</dbReference>
<keyword evidence="6" id="KW-0406">Ion transport</keyword>
<evidence type="ECO:0000256" key="5">
    <source>
        <dbReference type="ARBA" id="ARBA00022989"/>
    </source>
</evidence>
<evidence type="ECO:0000256" key="6">
    <source>
        <dbReference type="ARBA" id="ARBA00023065"/>
    </source>
</evidence>
<feature type="transmembrane region" description="Helical" evidence="9">
    <location>
        <begin position="107"/>
        <end position="127"/>
    </location>
</feature>
<geneLocation type="plastid" evidence="10"/>
<evidence type="ECO:0000256" key="2">
    <source>
        <dbReference type="ARBA" id="ARBA00022448"/>
    </source>
</evidence>
<feature type="transmembrane region" description="Helical" evidence="9">
    <location>
        <begin position="189"/>
        <end position="210"/>
    </location>
</feature>
<dbReference type="PANTHER" id="PTHR33650">
    <property type="entry name" value="CHLOROPLAST ENVELOPE MEMBRANE PROTEIN-RELATED"/>
    <property type="match status" value="1"/>
</dbReference>
<keyword evidence="4" id="KW-0375">Hydrogen ion transport</keyword>
<evidence type="ECO:0000256" key="1">
    <source>
        <dbReference type="ARBA" id="ARBA00004141"/>
    </source>
</evidence>
<comment type="subcellular location">
    <subcellularLocation>
        <location evidence="1">Membrane</location>
        <topology evidence="1">Multi-pass membrane protein</topology>
    </subcellularLocation>
</comment>
<evidence type="ECO:0000313" key="10">
    <source>
        <dbReference type="EMBL" id="QNP08562.1"/>
    </source>
</evidence>
<evidence type="ECO:0000256" key="3">
    <source>
        <dbReference type="ARBA" id="ARBA00022692"/>
    </source>
</evidence>
<keyword evidence="2" id="KW-0813">Transport</keyword>
<dbReference type="HAMAP" id="MF_01308">
    <property type="entry name" value="CemA_PxcA"/>
    <property type="match status" value="1"/>
</dbReference>
<evidence type="ECO:0000256" key="7">
    <source>
        <dbReference type="ARBA" id="ARBA00023136"/>
    </source>
</evidence>
<comment type="similarity">
    <text evidence="8">Belongs to the CemA family.</text>
</comment>
<dbReference type="GO" id="GO:1902600">
    <property type="term" value="P:proton transmembrane transport"/>
    <property type="evidence" value="ECO:0007669"/>
    <property type="project" value="UniProtKB-KW"/>
</dbReference>